<dbReference type="RefSeq" id="WP_161482020.1">
    <property type="nucleotide sequence ID" value="NZ_WXEW01000007.1"/>
</dbReference>
<comment type="caution">
    <text evidence="2">The sequence shown here is derived from an EMBL/GenBank/DDBJ whole genome shotgun (WGS) entry which is preliminary data.</text>
</comment>
<evidence type="ECO:0000313" key="3">
    <source>
        <dbReference type="Proteomes" id="UP000479526"/>
    </source>
</evidence>
<dbReference type="AlphaFoldDB" id="A0A7C9J667"/>
<organism evidence="2 3">
    <name type="scientific">Herbidospora solisilvae</name>
    <dbReference type="NCBI Taxonomy" id="2696284"/>
    <lineage>
        <taxon>Bacteria</taxon>
        <taxon>Bacillati</taxon>
        <taxon>Actinomycetota</taxon>
        <taxon>Actinomycetes</taxon>
        <taxon>Streptosporangiales</taxon>
        <taxon>Streptosporangiaceae</taxon>
        <taxon>Herbidospora</taxon>
    </lineage>
</organism>
<dbReference type="InterPro" id="IPR037401">
    <property type="entry name" value="SnoaL-like"/>
</dbReference>
<keyword evidence="3" id="KW-1185">Reference proteome</keyword>
<accession>A0A7C9J667</accession>
<evidence type="ECO:0000259" key="1">
    <source>
        <dbReference type="Pfam" id="PF12680"/>
    </source>
</evidence>
<proteinExistence type="predicted"/>
<dbReference type="InterPro" id="IPR032710">
    <property type="entry name" value="NTF2-like_dom_sf"/>
</dbReference>
<name>A0A7C9J667_9ACTN</name>
<feature type="domain" description="SnoaL-like" evidence="1">
    <location>
        <begin position="12"/>
        <end position="106"/>
    </location>
</feature>
<dbReference type="SUPFAM" id="SSF54427">
    <property type="entry name" value="NTF2-like"/>
    <property type="match status" value="1"/>
</dbReference>
<sequence length="126" mass="14474">MNTREIARRFARTWQTGWATHDVDLLLSLYAPAIVHHSMPFREPHQGLDALREYLTWSFSEEHVLDVRFGEPLVDGDTAAIEFRVRAREGDLAGCVFVTFNAAGLAVATRDYWHMSDNREHVENSM</sequence>
<evidence type="ECO:0000313" key="2">
    <source>
        <dbReference type="EMBL" id="NAS24900.1"/>
    </source>
</evidence>
<protein>
    <submittedName>
        <fullName evidence="2">Nuclear transport factor 2 family protein</fullName>
    </submittedName>
</protein>
<dbReference type="Pfam" id="PF12680">
    <property type="entry name" value="SnoaL_2"/>
    <property type="match status" value="1"/>
</dbReference>
<dbReference type="Gene3D" id="3.10.450.50">
    <property type="match status" value="1"/>
</dbReference>
<dbReference type="EMBL" id="WXEW01000007">
    <property type="protein sequence ID" value="NAS24900.1"/>
    <property type="molecule type" value="Genomic_DNA"/>
</dbReference>
<reference evidence="2 3" key="1">
    <citation type="submission" date="2020-01" db="EMBL/GenBank/DDBJ databases">
        <title>Herbidospora sp. NEAU-GS84 nov., a novel actinomycete isolated from soil.</title>
        <authorList>
            <person name="Han L."/>
        </authorList>
    </citation>
    <scope>NUCLEOTIDE SEQUENCE [LARGE SCALE GENOMIC DNA]</scope>
    <source>
        <strain evidence="2 3">NEAU-GS84</strain>
    </source>
</reference>
<dbReference type="Proteomes" id="UP000479526">
    <property type="component" value="Unassembled WGS sequence"/>
</dbReference>
<gene>
    <name evidence="2" type="ORF">GT755_24845</name>
</gene>